<accession>A0A178MCJ3</accession>
<keyword evidence="2" id="KW-1185">Reference proteome</keyword>
<evidence type="ECO:0000313" key="2">
    <source>
        <dbReference type="Proteomes" id="UP000078287"/>
    </source>
</evidence>
<dbReference type="Proteomes" id="UP000078287">
    <property type="component" value="Unassembled WGS sequence"/>
</dbReference>
<gene>
    <name evidence="1" type="ORF">A6A03_12910</name>
</gene>
<sequence length="263" mass="28517">MDASLAQIITLTAWANAALRAPAAVNLGDVYPDNPVFRSCEVVRFVDLNHAGAAGEVYAADPIAWLARLREEGVTALRLVYDPEPDAAAGSPPVGFGEDGSRWLIEAVKPAASDYWEARWELGDRFRADGRRWQVTYGRIATNAPAGYAATSATVAEVTQQLIAHLPKMIDFALDHYADQFARSFEIALHFLTTPASAADEDDLLPPASSQLLAAVRAAWVFGGMGSWTDMSFAGEVQAEYDTLTDELYRLLQTAIVAAVNRQ</sequence>
<reference evidence="1 2" key="1">
    <citation type="submission" date="2016-04" db="EMBL/GenBank/DDBJ databases">
        <title>Chloroflexus islandicus sp. nov., a thermophilic filamentous anoxygenic phototrophic bacterium from geyser Strokkur (Iceland).</title>
        <authorList>
            <person name="Gaisin V.A."/>
            <person name="Kalashnikov A.M."/>
            <person name="Sukhacheva M.V."/>
            <person name="Grouzdev D.S."/>
            <person name="Ivanov T.M."/>
            <person name="Kuznetsov B."/>
            <person name="Gorlenko V.M."/>
        </authorList>
    </citation>
    <scope>NUCLEOTIDE SEQUENCE [LARGE SCALE GENOMIC DNA]</scope>
    <source>
        <strain evidence="2">isl-2</strain>
    </source>
</reference>
<proteinExistence type="predicted"/>
<organism evidence="1 2">
    <name type="scientific">Chloroflexus islandicus</name>
    <dbReference type="NCBI Taxonomy" id="1707952"/>
    <lineage>
        <taxon>Bacteria</taxon>
        <taxon>Bacillati</taxon>
        <taxon>Chloroflexota</taxon>
        <taxon>Chloroflexia</taxon>
        <taxon>Chloroflexales</taxon>
        <taxon>Chloroflexineae</taxon>
        <taxon>Chloroflexaceae</taxon>
        <taxon>Chloroflexus</taxon>
    </lineage>
</organism>
<name>A0A178MCJ3_9CHLR</name>
<dbReference type="OrthoDB" id="5377797at2"/>
<protein>
    <submittedName>
        <fullName evidence="1">Uncharacterized protein</fullName>
    </submittedName>
</protein>
<dbReference type="STRING" id="1707952.A6A03_12910"/>
<dbReference type="EMBL" id="LWQS01000046">
    <property type="protein sequence ID" value="OAN46273.1"/>
    <property type="molecule type" value="Genomic_DNA"/>
</dbReference>
<evidence type="ECO:0000313" key="1">
    <source>
        <dbReference type="EMBL" id="OAN46273.1"/>
    </source>
</evidence>
<comment type="caution">
    <text evidence="1">The sequence shown here is derived from an EMBL/GenBank/DDBJ whole genome shotgun (WGS) entry which is preliminary data.</text>
</comment>
<dbReference type="RefSeq" id="WP_066786067.1">
    <property type="nucleotide sequence ID" value="NZ_LWQS01000046.1"/>
</dbReference>
<dbReference type="AlphaFoldDB" id="A0A178MCJ3"/>